<proteinExistence type="predicted"/>
<feature type="compositionally biased region" description="Acidic residues" evidence="1">
    <location>
        <begin position="76"/>
        <end position="94"/>
    </location>
</feature>
<feature type="region of interest" description="Disordered" evidence="1">
    <location>
        <begin position="34"/>
        <end position="179"/>
    </location>
</feature>
<feature type="compositionally biased region" description="Basic and acidic residues" evidence="1">
    <location>
        <begin position="277"/>
        <end position="287"/>
    </location>
</feature>
<comment type="caution">
    <text evidence="2">The sequence shown here is derived from an EMBL/GenBank/DDBJ whole genome shotgun (WGS) entry which is preliminary data.</text>
</comment>
<keyword evidence="3" id="KW-1185">Reference proteome</keyword>
<dbReference type="EMBL" id="CAAALY010077279">
    <property type="protein sequence ID" value="VEL25973.1"/>
    <property type="molecule type" value="Genomic_DNA"/>
</dbReference>
<gene>
    <name evidence="2" type="ORF">PXEA_LOCUS19413</name>
</gene>
<feature type="compositionally biased region" description="Basic and acidic residues" evidence="1">
    <location>
        <begin position="60"/>
        <end position="75"/>
    </location>
</feature>
<dbReference type="Proteomes" id="UP000784294">
    <property type="component" value="Unassembled WGS sequence"/>
</dbReference>
<dbReference type="AlphaFoldDB" id="A0A448X227"/>
<feature type="compositionally biased region" description="Basic residues" evidence="1">
    <location>
        <begin position="210"/>
        <end position="224"/>
    </location>
</feature>
<evidence type="ECO:0000313" key="3">
    <source>
        <dbReference type="Proteomes" id="UP000784294"/>
    </source>
</evidence>
<accession>A0A448X227</accession>
<protein>
    <submittedName>
        <fullName evidence="2">Uncharacterized protein</fullName>
    </submittedName>
</protein>
<feature type="compositionally biased region" description="Low complexity" evidence="1">
    <location>
        <begin position="47"/>
        <end position="59"/>
    </location>
</feature>
<organism evidence="2 3">
    <name type="scientific">Protopolystoma xenopodis</name>
    <dbReference type="NCBI Taxonomy" id="117903"/>
    <lineage>
        <taxon>Eukaryota</taxon>
        <taxon>Metazoa</taxon>
        <taxon>Spiralia</taxon>
        <taxon>Lophotrochozoa</taxon>
        <taxon>Platyhelminthes</taxon>
        <taxon>Monogenea</taxon>
        <taxon>Polyopisthocotylea</taxon>
        <taxon>Polystomatidea</taxon>
        <taxon>Polystomatidae</taxon>
        <taxon>Protopolystoma</taxon>
    </lineage>
</organism>
<sequence>MRTHFVVGRRSEFICSSDYPTLEGDRNFAHILKEDLERADDSPMTPSEQPSSVFSSSQDDPFREEAEDAAARDDDLPADDDDMTDAEIEADLEAIEAAGEVLHTSTPKVSGAGNDQLVFAPDAEEVGVAERQSNSPGNSASITPRPRSPETGLAQPRRKIGVGLASLQPHPPQAMAVGDQSTEAILTEAARRLEAQAKLMAKSGSAGGGHGHHRHGQSHNRRLISFKQGDPEQIPNAMFEHEEVENGSGEVIRSGSITSLPARRRPSEAPEEAEERFDEKPDSEFESARGPAQSSPPPPLSPPPGRAVGHCEMARPRSPASTSLGQT</sequence>
<reference evidence="2" key="1">
    <citation type="submission" date="2018-11" db="EMBL/GenBank/DDBJ databases">
        <authorList>
            <consortium name="Pathogen Informatics"/>
        </authorList>
    </citation>
    <scope>NUCLEOTIDE SEQUENCE</scope>
</reference>
<feature type="compositionally biased region" description="Polar residues" evidence="1">
    <location>
        <begin position="131"/>
        <end position="142"/>
    </location>
</feature>
<feature type="non-terminal residue" evidence="2">
    <location>
        <position position="327"/>
    </location>
</feature>
<name>A0A448X227_9PLAT</name>
<evidence type="ECO:0000256" key="1">
    <source>
        <dbReference type="SAM" id="MobiDB-lite"/>
    </source>
</evidence>
<evidence type="ECO:0000313" key="2">
    <source>
        <dbReference type="EMBL" id="VEL25973.1"/>
    </source>
</evidence>
<feature type="compositionally biased region" description="Pro residues" evidence="1">
    <location>
        <begin position="294"/>
        <end position="305"/>
    </location>
</feature>
<feature type="region of interest" description="Disordered" evidence="1">
    <location>
        <begin position="201"/>
        <end position="327"/>
    </location>
</feature>